<dbReference type="AlphaFoldDB" id="A0A7J6SKK1"/>
<evidence type="ECO:0000313" key="2">
    <source>
        <dbReference type="EMBL" id="KAF4733267.1"/>
    </source>
</evidence>
<sequence length="124" mass="14041">DGPPVFGHYLTVDLPREKLVGFRPQIFVKYWRGKGEQQNTTAVMPGLESFQTRNSTMSYWEGTDERWIETTAVKLFCGIVSWDSVFACRMMESSLMGAFGRGTSLHSYVKQGRRGRILGLLRAG</sequence>
<keyword evidence="3" id="KW-1185">Reference proteome</keyword>
<dbReference type="EMBL" id="JABANO010028625">
    <property type="protein sequence ID" value="KAF4714857.1"/>
    <property type="molecule type" value="Genomic_DNA"/>
</dbReference>
<reference evidence="3 4" key="1">
    <citation type="submission" date="2020-04" db="EMBL/GenBank/DDBJ databases">
        <title>Perkinsus olseni comparative genomics.</title>
        <authorList>
            <person name="Bogema D.R."/>
        </authorList>
    </citation>
    <scope>NUCLEOTIDE SEQUENCE [LARGE SCALE GENOMIC DNA]</scope>
    <source>
        <strain evidence="2">ATCC PRA-205</strain>
        <strain evidence="1 3">ATCC PRA-207</strain>
    </source>
</reference>
<evidence type="ECO:0000313" key="4">
    <source>
        <dbReference type="Proteomes" id="UP000574390"/>
    </source>
</evidence>
<protein>
    <submittedName>
        <fullName evidence="2">Uncharacterized protein</fullName>
    </submittedName>
</protein>
<gene>
    <name evidence="2" type="ORF">FOZ62_018080</name>
    <name evidence="1" type="ORF">FOZ63_021024</name>
</gene>
<feature type="non-terminal residue" evidence="2">
    <location>
        <position position="124"/>
    </location>
</feature>
<name>A0A7J6SKK1_PEROL</name>
<dbReference type="EMBL" id="JABANM010014064">
    <property type="protein sequence ID" value="KAF4733267.1"/>
    <property type="molecule type" value="Genomic_DNA"/>
</dbReference>
<feature type="non-terminal residue" evidence="2">
    <location>
        <position position="1"/>
    </location>
</feature>
<comment type="caution">
    <text evidence="2">The sequence shown here is derived from an EMBL/GenBank/DDBJ whole genome shotgun (WGS) entry which is preliminary data.</text>
</comment>
<evidence type="ECO:0000313" key="1">
    <source>
        <dbReference type="EMBL" id="KAF4714857.1"/>
    </source>
</evidence>
<organism evidence="2 4">
    <name type="scientific">Perkinsus olseni</name>
    <name type="common">Perkinsus atlanticus</name>
    <dbReference type="NCBI Taxonomy" id="32597"/>
    <lineage>
        <taxon>Eukaryota</taxon>
        <taxon>Sar</taxon>
        <taxon>Alveolata</taxon>
        <taxon>Perkinsozoa</taxon>
        <taxon>Perkinsea</taxon>
        <taxon>Perkinsida</taxon>
        <taxon>Perkinsidae</taxon>
        <taxon>Perkinsus</taxon>
    </lineage>
</organism>
<proteinExistence type="predicted"/>
<evidence type="ECO:0000313" key="3">
    <source>
        <dbReference type="Proteomes" id="UP000553632"/>
    </source>
</evidence>
<dbReference type="Proteomes" id="UP000574390">
    <property type="component" value="Unassembled WGS sequence"/>
</dbReference>
<dbReference type="Proteomes" id="UP000553632">
    <property type="component" value="Unassembled WGS sequence"/>
</dbReference>
<accession>A0A7J6SKK1</accession>